<reference evidence="3" key="1">
    <citation type="submission" date="2025-08" db="UniProtKB">
        <authorList>
            <consortium name="RefSeq"/>
        </authorList>
    </citation>
    <scope>IDENTIFICATION</scope>
    <source>
        <tissue evidence="3">Whole body</tissue>
    </source>
</reference>
<sequence length="193" mass="21728">MATWDGSCHEPEDSNYFFYSGQNSAIHNLESWTFYPSNGSNVFFHSTHAPYSQNTSMMLGQGEQQHIAASCQTDPNFSSSSLNSMPLRDACPDYLNATGGSAQDCQDVTTRNNSTIVEHSNLHPTANEFVPHGMKNYTNQTNASINVSNSEESKVNLPQETYSTDNANKYKNKKYNAKKNHSYKYKETQDYNF</sequence>
<feature type="compositionally biased region" description="Polar residues" evidence="1">
    <location>
        <begin position="147"/>
        <end position="165"/>
    </location>
</feature>
<dbReference type="RefSeq" id="XP_015171437.1">
    <property type="nucleotide sequence ID" value="XM_015315951.1"/>
</dbReference>
<protein>
    <submittedName>
        <fullName evidence="3">Uncharacterized protein LOC107063614</fullName>
    </submittedName>
</protein>
<dbReference type="Proteomes" id="UP000694924">
    <property type="component" value="Unplaced"/>
</dbReference>
<accession>A0ABM1HU00</accession>
<organism evidence="2 3">
    <name type="scientific">Polistes dominula</name>
    <name type="common">European paper wasp</name>
    <name type="synonym">Vespa dominula</name>
    <dbReference type="NCBI Taxonomy" id="743375"/>
    <lineage>
        <taxon>Eukaryota</taxon>
        <taxon>Metazoa</taxon>
        <taxon>Ecdysozoa</taxon>
        <taxon>Arthropoda</taxon>
        <taxon>Hexapoda</taxon>
        <taxon>Insecta</taxon>
        <taxon>Pterygota</taxon>
        <taxon>Neoptera</taxon>
        <taxon>Endopterygota</taxon>
        <taxon>Hymenoptera</taxon>
        <taxon>Apocrita</taxon>
        <taxon>Aculeata</taxon>
        <taxon>Vespoidea</taxon>
        <taxon>Vespidae</taxon>
        <taxon>Polistinae</taxon>
        <taxon>Polistini</taxon>
        <taxon>Polistes</taxon>
    </lineage>
</organism>
<evidence type="ECO:0000313" key="2">
    <source>
        <dbReference type="Proteomes" id="UP000694924"/>
    </source>
</evidence>
<proteinExistence type="predicted"/>
<dbReference type="GeneID" id="107063614"/>
<keyword evidence="2" id="KW-1185">Reference proteome</keyword>
<gene>
    <name evidence="3" type="primary">LOC107063614</name>
</gene>
<feature type="region of interest" description="Disordered" evidence="1">
    <location>
        <begin position="147"/>
        <end position="170"/>
    </location>
</feature>
<evidence type="ECO:0000256" key="1">
    <source>
        <dbReference type="SAM" id="MobiDB-lite"/>
    </source>
</evidence>
<name>A0ABM1HU00_POLDO</name>
<evidence type="ECO:0000313" key="3">
    <source>
        <dbReference type="RefSeq" id="XP_015171437.1"/>
    </source>
</evidence>